<dbReference type="Gene3D" id="3.30.2130.10">
    <property type="entry name" value="VC0802-like"/>
    <property type="match status" value="1"/>
</dbReference>
<evidence type="ECO:0000313" key="3">
    <source>
        <dbReference type="Proteomes" id="UP000031327"/>
    </source>
</evidence>
<proteinExistence type="predicted"/>
<dbReference type="RefSeq" id="WP_039608617.1">
    <property type="nucleotide sequence ID" value="NZ_JWIC01000004.1"/>
</dbReference>
<evidence type="ECO:0000259" key="1">
    <source>
        <dbReference type="Pfam" id="PF10000"/>
    </source>
</evidence>
<dbReference type="SUPFAM" id="SSF55021">
    <property type="entry name" value="ACT-like"/>
    <property type="match status" value="2"/>
</dbReference>
<evidence type="ECO:0000313" key="2">
    <source>
        <dbReference type="EMBL" id="KID58323.1"/>
    </source>
</evidence>
<reference evidence="2 3" key="1">
    <citation type="submission" date="2014-12" db="EMBL/GenBank/DDBJ databases">
        <title>Draft Genome Sequence of Pseudoalteromonas luteoviolacea HI1.</title>
        <authorList>
            <person name="Asahina A.Y."/>
            <person name="Hadfield M.G."/>
        </authorList>
    </citation>
    <scope>NUCLEOTIDE SEQUENCE [LARGE SCALE GENOMIC DNA]</scope>
    <source>
        <strain evidence="2 3">HI1</strain>
    </source>
</reference>
<sequence length="137" mass="15182">MKGEMNLTVLLASMEPVLSSDLYVYAVVSERQLKELDMANIQGLFREKEGMTVITTKTYAQARGIKYQGDYRCITLNVHSSLEAVGLTAAFATVLGQNQISANVVAGYYHDHIFVQDSCADKALQCLLKLSRENQSK</sequence>
<dbReference type="PANTHER" id="PTHR39199">
    <property type="entry name" value="BLR5128 PROTEIN"/>
    <property type="match status" value="1"/>
</dbReference>
<name>A0A0C1MU48_9GAMM</name>
<dbReference type="InterPro" id="IPR018717">
    <property type="entry name" value="DUF2241"/>
</dbReference>
<dbReference type="Proteomes" id="UP000031327">
    <property type="component" value="Unassembled WGS sequence"/>
</dbReference>
<dbReference type="AlphaFoldDB" id="A0A0C1MU48"/>
<dbReference type="PANTHER" id="PTHR39199:SF1">
    <property type="entry name" value="BLR5128 PROTEIN"/>
    <property type="match status" value="1"/>
</dbReference>
<dbReference type="OrthoDB" id="517867at2"/>
<dbReference type="EMBL" id="JWIC01000004">
    <property type="protein sequence ID" value="KID58323.1"/>
    <property type="molecule type" value="Genomic_DNA"/>
</dbReference>
<dbReference type="Pfam" id="PF10000">
    <property type="entry name" value="ACT_3"/>
    <property type="match status" value="1"/>
</dbReference>
<dbReference type="InterPro" id="IPR045865">
    <property type="entry name" value="ACT-like_dom_sf"/>
</dbReference>
<comment type="caution">
    <text evidence="2">The sequence shown here is derived from an EMBL/GenBank/DDBJ whole genome shotgun (WGS) entry which is preliminary data.</text>
</comment>
<accession>A0A0C1MU48</accession>
<feature type="domain" description="DUF2241" evidence="1">
    <location>
        <begin position="2"/>
        <end position="70"/>
    </location>
</feature>
<gene>
    <name evidence="2" type="ORF">JF50_06530</name>
</gene>
<protein>
    <recommendedName>
        <fullName evidence="1">DUF2241 domain-containing protein</fullName>
    </recommendedName>
</protein>
<organism evidence="2 3">
    <name type="scientific">Pseudoalteromonas luteoviolacea</name>
    <dbReference type="NCBI Taxonomy" id="43657"/>
    <lineage>
        <taxon>Bacteria</taxon>
        <taxon>Pseudomonadati</taxon>
        <taxon>Pseudomonadota</taxon>
        <taxon>Gammaproteobacteria</taxon>
        <taxon>Alteromonadales</taxon>
        <taxon>Pseudoalteromonadaceae</taxon>
        <taxon>Pseudoalteromonas</taxon>
    </lineage>
</organism>